<proteinExistence type="predicted"/>
<feature type="domain" description="HTH cro/C1-type" evidence="1">
    <location>
        <begin position="11"/>
        <end position="69"/>
    </location>
</feature>
<evidence type="ECO:0000259" key="1">
    <source>
        <dbReference type="Pfam" id="PF13443"/>
    </source>
</evidence>
<protein>
    <submittedName>
        <fullName evidence="2">Helix-turn-helix transcriptional regulator</fullName>
    </submittedName>
</protein>
<reference evidence="3 5" key="2">
    <citation type="submission" date="2021-03" db="EMBL/GenBank/DDBJ databases">
        <title>Mucilaginibacter strains isolated from gold and copper mining confer multi heavy-metal resistance.</title>
        <authorList>
            <person name="Li Y."/>
        </authorList>
    </citation>
    <scope>NUCLEOTIDE SEQUENCE [LARGE SCALE GENOMIC DNA]</scope>
    <source>
        <strain evidence="3 5">P2-4</strain>
    </source>
</reference>
<dbReference type="RefSeq" id="WP_112653937.1">
    <property type="nucleotide sequence ID" value="NZ_CP071879.1"/>
</dbReference>
<dbReference type="InterPro" id="IPR001387">
    <property type="entry name" value="Cro/C1-type_HTH"/>
</dbReference>
<evidence type="ECO:0000313" key="2">
    <source>
        <dbReference type="EMBL" id="QEM07815.1"/>
    </source>
</evidence>
<dbReference type="AlphaFoldDB" id="A0AAE6JNI9"/>
<keyword evidence="5" id="KW-1185">Reference proteome</keyword>
<accession>A0AAE6JNI9</accession>
<dbReference type="GO" id="GO:0003677">
    <property type="term" value="F:DNA binding"/>
    <property type="evidence" value="ECO:0007669"/>
    <property type="project" value="InterPro"/>
</dbReference>
<reference evidence="2 4" key="1">
    <citation type="submission" date="2019-08" db="EMBL/GenBank/DDBJ databases">
        <title>Comparative genome analysis confer to the adaptation heavy metal polluted environment.</title>
        <authorList>
            <person name="Li Y."/>
        </authorList>
    </citation>
    <scope>NUCLEOTIDE SEQUENCE [LARGE SCALE GENOMIC DNA]</scope>
    <source>
        <strain evidence="2 4">P2</strain>
    </source>
</reference>
<evidence type="ECO:0000313" key="5">
    <source>
        <dbReference type="Proteomes" id="UP000663940"/>
    </source>
</evidence>
<gene>
    <name evidence="2" type="ORF">DIU31_031540</name>
    <name evidence="3" type="ORF">J3L21_29485</name>
</gene>
<dbReference type="InterPro" id="IPR010982">
    <property type="entry name" value="Lambda_DNA-bd_dom_sf"/>
</dbReference>
<dbReference type="Proteomes" id="UP000663940">
    <property type="component" value="Chromosome"/>
</dbReference>
<sequence length="80" mass="9038">MQKETLTNLGLYLAKRSVNKADVARKTGLSTYRLSQLSINSRSHLRVEELYLIALAINVQPNELLEFVCKDFKLPENSGS</sequence>
<dbReference type="Proteomes" id="UP000250557">
    <property type="component" value="Chromosome"/>
</dbReference>
<evidence type="ECO:0000313" key="4">
    <source>
        <dbReference type="Proteomes" id="UP000250557"/>
    </source>
</evidence>
<dbReference type="EMBL" id="CP071880">
    <property type="protein sequence ID" value="QTE49617.1"/>
    <property type="molecule type" value="Genomic_DNA"/>
</dbReference>
<dbReference type="EMBL" id="CP043451">
    <property type="protein sequence ID" value="QEM07815.1"/>
    <property type="molecule type" value="Genomic_DNA"/>
</dbReference>
<evidence type="ECO:0000313" key="3">
    <source>
        <dbReference type="EMBL" id="QTE49617.1"/>
    </source>
</evidence>
<name>A0AAE6JNI9_9SPHI</name>
<dbReference type="SUPFAM" id="SSF47413">
    <property type="entry name" value="lambda repressor-like DNA-binding domains"/>
    <property type="match status" value="1"/>
</dbReference>
<organism evidence="2 4">
    <name type="scientific">Mucilaginibacter rubeus</name>
    <dbReference type="NCBI Taxonomy" id="2027860"/>
    <lineage>
        <taxon>Bacteria</taxon>
        <taxon>Pseudomonadati</taxon>
        <taxon>Bacteroidota</taxon>
        <taxon>Sphingobacteriia</taxon>
        <taxon>Sphingobacteriales</taxon>
        <taxon>Sphingobacteriaceae</taxon>
        <taxon>Mucilaginibacter</taxon>
    </lineage>
</organism>
<dbReference type="Pfam" id="PF13443">
    <property type="entry name" value="HTH_26"/>
    <property type="match status" value="1"/>
</dbReference>